<evidence type="ECO:0000313" key="7">
    <source>
        <dbReference type="EMBL" id="SHM44871.1"/>
    </source>
</evidence>
<evidence type="ECO:0000313" key="8">
    <source>
        <dbReference type="Proteomes" id="UP000184260"/>
    </source>
</evidence>
<feature type="transmembrane region" description="Helical" evidence="5">
    <location>
        <begin position="50"/>
        <end position="70"/>
    </location>
</feature>
<evidence type="ECO:0000256" key="5">
    <source>
        <dbReference type="SAM" id="Phobius"/>
    </source>
</evidence>
<feature type="transmembrane region" description="Helical" evidence="5">
    <location>
        <begin position="120"/>
        <end position="139"/>
    </location>
</feature>
<gene>
    <name evidence="7" type="ORF">SAMN05443669_103713</name>
</gene>
<keyword evidence="8" id="KW-1185">Reference proteome</keyword>
<feature type="domain" description="Methylamine utilisation protein MauE" evidence="6">
    <location>
        <begin position="9"/>
        <end position="134"/>
    </location>
</feature>
<accession>A0A1M7IVV2</accession>
<keyword evidence="2 5" id="KW-0812">Transmembrane</keyword>
<dbReference type="OrthoDB" id="673785at2"/>
<dbReference type="Pfam" id="PF07291">
    <property type="entry name" value="MauE"/>
    <property type="match status" value="1"/>
</dbReference>
<organism evidence="7 8">
    <name type="scientific">Flavobacterium xanthum</name>
    <dbReference type="NCBI Taxonomy" id="69322"/>
    <lineage>
        <taxon>Bacteria</taxon>
        <taxon>Pseudomonadati</taxon>
        <taxon>Bacteroidota</taxon>
        <taxon>Flavobacteriia</taxon>
        <taxon>Flavobacteriales</taxon>
        <taxon>Flavobacteriaceae</taxon>
        <taxon>Flavobacterium</taxon>
    </lineage>
</organism>
<sequence>MRLNTRLQNVLLELICLLYILLFVYAAVSKLLDFENFQVQLGQSPLLSAFAGWVSWGVPIVELVIALLLLVPRFRLVGLFAAFSLMVMFTTYIIIILNFSSFIPCSCGGILEKMGWSEHLVFNIFFAMLAILGLSLAGQQGNNWIGRMKPLSHFATIFFTLLFSGGSIIVLFLSSEEIMHHENPFIRRYPQHPIALTHSVDLKFNSYYFAGYTNDRIYLGNYTDPLHVLHMDTTLQHRQTLKIAFDRTDIPFRMAKVLIREPYFYLMDGTVPCIFRGNIHNWKASIELKNSPYFTLAEPIDSSTIAFRNNRGEKGEHVLGVFTSNRVSKVHYTPQLLQKQIDGIFDTDGTLQYSKELSSMVYVYFYRNQFIVADKNATLDYRGKTIDTIAHAKIKVAYLKGQTVRKMTAPPLTVNAHTAVCNNLLFVHSKVPGRYENNTLWKQASIIDVYDLNKNVYVMSFPVYKIDNKELHSLFVTSTHLYALIGTDLVIYELKAMLKNETKSVARKKS</sequence>
<feature type="transmembrane region" description="Helical" evidence="5">
    <location>
        <begin position="77"/>
        <end position="100"/>
    </location>
</feature>
<feature type="transmembrane region" description="Helical" evidence="5">
    <location>
        <begin position="151"/>
        <end position="173"/>
    </location>
</feature>
<dbReference type="UniPathway" id="UPA00895"/>
<dbReference type="InterPro" id="IPR009908">
    <property type="entry name" value="Methylamine_util_MauE"/>
</dbReference>
<evidence type="ECO:0000256" key="4">
    <source>
        <dbReference type="ARBA" id="ARBA00023136"/>
    </source>
</evidence>
<protein>
    <submittedName>
        <fullName evidence="7">Uncharacterized membrane protein YphA, DoxX/SURF4 family</fullName>
    </submittedName>
</protein>
<proteinExistence type="predicted"/>
<comment type="subcellular location">
    <subcellularLocation>
        <location evidence="1">Membrane</location>
        <topology evidence="1">Multi-pass membrane protein</topology>
    </subcellularLocation>
</comment>
<dbReference type="RefSeq" id="WP_073354863.1">
    <property type="nucleotide sequence ID" value="NZ_FRBU01000037.1"/>
</dbReference>
<keyword evidence="4 5" id="KW-0472">Membrane</keyword>
<dbReference type="GO" id="GO:0030416">
    <property type="term" value="P:methylamine metabolic process"/>
    <property type="evidence" value="ECO:0007669"/>
    <property type="project" value="InterPro"/>
</dbReference>
<evidence type="ECO:0000256" key="2">
    <source>
        <dbReference type="ARBA" id="ARBA00022692"/>
    </source>
</evidence>
<dbReference type="Proteomes" id="UP000184260">
    <property type="component" value="Unassembled WGS sequence"/>
</dbReference>
<dbReference type="EMBL" id="FRBU01000037">
    <property type="protein sequence ID" value="SHM44871.1"/>
    <property type="molecule type" value="Genomic_DNA"/>
</dbReference>
<evidence type="ECO:0000256" key="1">
    <source>
        <dbReference type="ARBA" id="ARBA00004141"/>
    </source>
</evidence>
<reference evidence="8" key="1">
    <citation type="submission" date="2016-11" db="EMBL/GenBank/DDBJ databases">
        <authorList>
            <person name="Varghese N."/>
            <person name="Submissions S."/>
        </authorList>
    </citation>
    <scope>NUCLEOTIDE SEQUENCE [LARGE SCALE GENOMIC DNA]</scope>
    <source>
        <strain evidence="8">DSM 3661</strain>
    </source>
</reference>
<dbReference type="AlphaFoldDB" id="A0A1M7IVV2"/>
<evidence type="ECO:0000259" key="6">
    <source>
        <dbReference type="Pfam" id="PF07291"/>
    </source>
</evidence>
<dbReference type="STRING" id="69322.SAMN05443669_103713"/>
<name>A0A1M7IVV2_9FLAO</name>
<keyword evidence="3 5" id="KW-1133">Transmembrane helix</keyword>
<evidence type="ECO:0000256" key="3">
    <source>
        <dbReference type="ARBA" id="ARBA00022989"/>
    </source>
</evidence>
<dbReference type="GO" id="GO:0016020">
    <property type="term" value="C:membrane"/>
    <property type="evidence" value="ECO:0007669"/>
    <property type="project" value="UniProtKB-SubCell"/>
</dbReference>